<dbReference type="PROSITE" id="PS50011">
    <property type="entry name" value="PROTEIN_KINASE_DOM"/>
    <property type="match status" value="1"/>
</dbReference>
<dbReference type="Gene3D" id="1.10.510.10">
    <property type="entry name" value="Transferase(Phosphotransferase) domain 1"/>
    <property type="match status" value="1"/>
</dbReference>
<dbReference type="OrthoDB" id="4062651at2759"/>
<dbReference type="InterPro" id="IPR000719">
    <property type="entry name" value="Prot_kinase_dom"/>
</dbReference>
<dbReference type="EMBL" id="JAACJN010000031">
    <property type="protein sequence ID" value="KAF5387564.1"/>
    <property type="molecule type" value="Genomic_DNA"/>
</dbReference>
<dbReference type="PROSITE" id="PS00108">
    <property type="entry name" value="PROTEIN_KINASE_ST"/>
    <property type="match status" value="1"/>
</dbReference>
<organism evidence="2 3">
    <name type="scientific">Collybiopsis confluens</name>
    <dbReference type="NCBI Taxonomy" id="2823264"/>
    <lineage>
        <taxon>Eukaryota</taxon>
        <taxon>Fungi</taxon>
        <taxon>Dikarya</taxon>
        <taxon>Basidiomycota</taxon>
        <taxon>Agaricomycotina</taxon>
        <taxon>Agaricomycetes</taxon>
        <taxon>Agaricomycetidae</taxon>
        <taxon>Agaricales</taxon>
        <taxon>Marasmiineae</taxon>
        <taxon>Omphalotaceae</taxon>
        <taxon>Collybiopsis</taxon>
    </lineage>
</organism>
<evidence type="ECO:0000313" key="3">
    <source>
        <dbReference type="Proteomes" id="UP000518752"/>
    </source>
</evidence>
<dbReference type="InterPro" id="IPR008271">
    <property type="entry name" value="Ser/Thr_kinase_AS"/>
</dbReference>
<accession>A0A8H5MB95</accession>
<dbReference type="GO" id="GO:0004672">
    <property type="term" value="F:protein kinase activity"/>
    <property type="evidence" value="ECO:0007669"/>
    <property type="project" value="InterPro"/>
</dbReference>
<dbReference type="Proteomes" id="UP000518752">
    <property type="component" value="Unassembled WGS sequence"/>
</dbReference>
<evidence type="ECO:0000313" key="2">
    <source>
        <dbReference type="EMBL" id="KAF5387564.1"/>
    </source>
</evidence>
<dbReference type="SUPFAM" id="SSF56112">
    <property type="entry name" value="Protein kinase-like (PK-like)"/>
    <property type="match status" value="1"/>
</dbReference>
<name>A0A8H5MB95_9AGAR</name>
<protein>
    <recommendedName>
        <fullName evidence="1">Protein kinase domain-containing protein</fullName>
    </recommendedName>
</protein>
<sequence length="285" mass="31882">MHSSADCSPTYPISKALDHLPFDVEDLVTLALTNKIETIIVMYRSGVYSSLETEVKAHQTIATFAQITYANFKDPRFRPAFEDCIIRQMRPNRASGDIARNHIVRQESVELLPSKARERDEFLAKILEQLPISLVLKKTLPGTPGITRSSTATHTDSVDLEEVAERNVSTPLLDCSENPGLLTGSERYTNMWGKSNRRMLSSFAEFSVVRSRSPYLVLPRWPEALDQFTASDGLRNVSFEDCIEITLAFASGIVFLHKHLIAHLDIKPANLVFDSAGSSCCTQDY</sequence>
<proteinExistence type="predicted"/>
<dbReference type="InterPro" id="IPR011009">
    <property type="entry name" value="Kinase-like_dom_sf"/>
</dbReference>
<gene>
    <name evidence="2" type="ORF">D9757_006528</name>
</gene>
<reference evidence="2 3" key="1">
    <citation type="journal article" date="2020" name="ISME J.">
        <title>Uncovering the hidden diversity of litter-decomposition mechanisms in mushroom-forming fungi.</title>
        <authorList>
            <person name="Floudas D."/>
            <person name="Bentzer J."/>
            <person name="Ahren D."/>
            <person name="Johansson T."/>
            <person name="Persson P."/>
            <person name="Tunlid A."/>
        </authorList>
    </citation>
    <scope>NUCLEOTIDE SEQUENCE [LARGE SCALE GENOMIC DNA]</scope>
    <source>
        <strain evidence="2 3">CBS 406.79</strain>
    </source>
</reference>
<dbReference type="GO" id="GO:0005524">
    <property type="term" value="F:ATP binding"/>
    <property type="evidence" value="ECO:0007669"/>
    <property type="project" value="InterPro"/>
</dbReference>
<comment type="caution">
    <text evidence="2">The sequence shown here is derived from an EMBL/GenBank/DDBJ whole genome shotgun (WGS) entry which is preliminary data.</text>
</comment>
<feature type="domain" description="Protein kinase" evidence="1">
    <location>
        <begin position="133"/>
        <end position="285"/>
    </location>
</feature>
<dbReference type="AlphaFoldDB" id="A0A8H5MB95"/>
<keyword evidence="3" id="KW-1185">Reference proteome</keyword>
<evidence type="ECO:0000259" key="1">
    <source>
        <dbReference type="PROSITE" id="PS50011"/>
    </source>
</evidence>